<feature type="transmembrane region" description="Helical" evidence="1">
    <location>
        <begin position="12"/>
        <end position="36"/>
    </location>
</feature>
<gene>
    <name evidence="2" type="ORF">SAMN05216232_3573</name>
</gene>
<keyword evidence="3" id="KW-1185">Reference proteome</keyword>
<keyword evidence="1" id="KW-0812">Transmembrane</keyword>
<reference evidence="2 3" key="1">
    <citation type="submission" date="2016-10" db="EMBL/GenBank/DDBJ databases">
        <authorList>
            <person name="Varghese N."/>
            <person name="Submissions S."/>
        </authorList>
    </citation>
    <scope>NUCLEOTIDE SEQUENCE [LARGE SCALE GENOMIC DNA]</scope>
    <source>
        <strain evidence="2 3">CGMCC 1.7734</strain>
    </source>
</reference>
<keyword evidence="1" id="KW-1133">Transmembrane helix</keyword>
<keyword evidence="1" id="KW-0472">Membrane</keyword>
<accession>A0A1H9JPI7</accession>
<dbReference type="InterPro" id="IPR025356">
    <property type="entry name" value="DUF4260"/>
</dbReference>
<dbReference type="Proteomes" id="UP000198733">
    <property type="component" value="Unassembled WGS sequence"/>
</dbReference>
<evidence type="ECO:0008006" key="4">
    <source>
        <dbReference type="Google" id="ProtNLM"/>
    </source>
</evidence>
<proteinExistence type="predicted"/>
<evidence type="ECO:0000313" key="3">
    <source>
        <dbReference type="Proteomes" id="UP000198733"/>
    </source>
</evidence>
<feature type="transmembrane region" description="Helical" evidence="1">
    <location>
        <begin position="61"/>
        <end position="86"/>
    </location>
</feature>
<dbReference type="Pfam" id="PF14079">
    <property type="entry name" value="DUF4260"/>
    <property type="match status" value="1"/>
</dbReference>
<evidence type="ECO:0000313" key="2">
    <source>
        <dbReference type="EMBL" id="SEQ88673.1"/>
    </source>
</evidence>
<evidence type="ECO:0000256" key="1">
    <source>
        <dbReference type="SAM" id="Phobius"/>
    </source>
</evidence>
<name>A0A1H9JPI7_9BACI</name>
<protein>
    <recommendedName>
        <fullName evidence="4">DUF4260 family protein</fullName>
    </recommendedName>
</protein>
<sequence>MRLLLHIEGAAVLALSLFFYGYSEFSWILFLILLLVPDISMLGYLLNNKVGSFLYNFFHTYTIPIAIITCGFIVSNQTVLAIGLIWSAHIGMDRMVGYGLKYPTEFKDTHLNRV</sequence>
<dbReference type="RefSeq" id="WP_092505984.1">
    <property type="nucleotide sequence ID" value="NZ_FOEH01000007.1"/>
</dbReference>
<dbReference type="EMBL" id="FOEH01000007">
    <property type="protein sequence ID" value="SEQ88673.1"/>
    <property type="molecule type" value="Genomic_DNA"/>
</dbReference>
<comment type="caution">
    <text evidence="2">The sequence shown here is derived from an EMBL/GenBank/DDBJ whole genome shotgun (WGS) entry which is preliminary data.</text>
</comment>
<organism evidence="2 3">
    <name type="scientific">Virgibacillus subterraneus</name>
    <dbReference type="NCBI Taxonomy" id="621109"/>
    <lineage>
        <taxon>Bacteria</taxon>
        <taxon>Bacillati</taxon>
        <taxon>Bacillota</taxon>
        <taxon>Bacilli</taxon>
        <taxon>Bacillales</taxon>
        <taxon>Bacillaceae</taxon>
        <taxon>Virgibacillus</taxon>
    </lineage>
</organism>